<evidence type="ECO:0000313" key="3">
    <source>
        <dbReference type="EMBL" id="GLO68159.1"/>
    </source>
</evidence>
<gene>
    <name evidence="3" type="ORF">MACH08_39430</name>
</gene>
<dbReference type="CDD" id="cd14686">
    <property type="entry name" value="bZIP"/>
    <property type="match status" value="1"/>
</dbReference>
<dbReference type="RefSeq" id="WP_260048655.1">
    <property type="nucleotide sequence ID" value="NZ_BSKO01000001.1"/>
</dbReference>
<keyword evidence="2" id="KW-0812">Transmembrane</keyword>
<feature type="coiled-coil region" evidence="1">
    <location>
        <begin position="33"/>
        <end position="123"/>
    </location>
</feature>
<feature type="transmembrane region" description="Helical" evidence="2">
    <location>
        <begin position="15"/>
        <end position="34"/>
    </location>
</feature>
<reference evidence="3 4" key="1">
    <citation type="submission" date="2023-02" db="EMBL/GenBank/DDBJ databases">
        <title>Oceanobacillus kimchii IFOP_LL358 isolated form Alexandrium catenella lab strain.</title>
        <authorList>
            <person name="Gajardo G."/>
            <person name="Ueki S."/>
            <person name="Maruyama F."/>
        </authorList>
    </citation>
    <scope>NUCLEOTIDE SEQUENCE [LARGE SCALE GENOMIC DNA]</scope>
    <source>
        <strain evidence="3 4">IFOP_LL358</strain>
    </source>
</reference>
<keyword evidence="2" id="KW-0472">Membrane</keyword>
<accession>A0ABQ5TQJ4</accession>
<dbReference type="EMBL" id="BSKO01000001">
    <property type="protein sequence ID" value="GLO68159.1"/>
    <property type="molecule type" value="Genomic_DNA"/>
</dbReference>
<keyword evidence="1" id="KW-0175">Coiled coil</keyword>
<evidence type="ECO:0000256" key="2">
    <source>
        <dbReference type="SAM" id="Phobius"/>
    </source>
</evidence>
<dbReference type="Proteomes" id="UP001275436">
    <property type="component" value="Unassembled WGS sequence"/>
</dbReference>
<comment type="caution">
    <text evidence="3">The sequence shown here is derived from an EMBL/GenBank/DDBJ whole genome shotgun (WGS) entry which is preliminary data.</text>
</comment>
<keyword evidence="4" id="KW-1185">Reference proteome</keyword>
<keyword evidence="2" id="KW-1133">Transmembrane helix</keyword>
<proteinExistence type="predicted"/>
<evidence type="ECO:0000313" key="4">
    <source>
        <dbReference type="Proteomes" id="UP001275436"/>
    </source>
</evidence>
<sequence length="124" mass="14196">MAKTDNVKQPFYKNIWIWFVVTVVAAFGVTFFVMDDSAELEALENNNTTLQEENKALEEKLNLLEDENSSLEETVLTLEEENSNLVSDNELLYSDITYLVEYVTELETALNEAYEIIEDLEAGN</sequence>
<name>A0ABQ5TQJ4_9BACI</name>
<evidence type="ECO:0000256" key="1">
    <source>
        <dbReference type="SAM" id="Coils"/>
    </source>
</evidence>
<protein>
    <submittedName>
        <fullName evidence="3">Uncharacterized protein</fullName>
    </submittedName>
</protein>
<organism evidence="3 4">
    <name type="scientific">Oceanobacillus kimchii</name>
    <dbReference type="NCBI Taxonomy" id="746691"/>
    <lineage>
        <taxon>Bacteria</taxon>
        <taxon>Bacillati</taxon>
        <taxon>Bacillota</taxon>
        <taxon>Bacilli</taxon>
        <taxon>Bacillales</taxon>
        <taxon>Bacillaceae</taxon>
        <taxon>Oceanobacillus</taxon>
    </lineage>
</organism>